<proteinExistence type="predicted"/>
<comment type="caution">
    <text evidence="1">The sequence shown here is derived from an EMBL/GenBank/DDBJ whole genome shotgun (WGS) entry which is preliminary data.</text>
</comment>
<dbReference type="PROSITE" id="PS50022">
    <property type="entry name" value="FA58C_3"/>
    <property type="match status" value="1"/>
</dbReference>
<protein>
    <submittedName>
        <fullName evidence="1">Discoidin domain-containing protein</fullName>
    </submittedName>
</protein>
<dbReference type="Proteomes" id="UP001592582">
    <property type="component" value="Unassembled WGS sequence"/>
</dbReference>
<name>A0ABV6VHQ5_9ACTN</name>
<dbReference type="Gene3D" id="2.60.120.260">
    <property type="entry name" value="Galactose-binding domain-like"/>
    <property type="match status" value="1"/>
</dbReference>
<dbReference type="SUPFAM" id="SSF49785">
    <property type="entry name" value="Galactose-binding domain-like"/>
    <property type="match status" value="1"/>
</dbReference>
<dbReference type="InterPro" id="IPR000421">
    <property type="entry name" value="FA58C"/>
</dbReference>
<dbReference type="InterPro" id="IPR059186">
    <property type="entry name" value="SACTE_4363"/>
</dbReference>
<dbReference type="CDD" id="cd23669">
    <property type="entry name" value="GH55_SacteLam55A-like"/>
    <property type="match status" value="1"/>
</dbReference>
<evidence type="ECO:0000313" key="2">
    <source>
        <dbReference type="Proteomes" id="UP001592582"/>
    </source>
</evidence>
<keyword evidence="2" id="KW-1185">Reference proteome</keyword>
<dbReference type="InterPro" id="IPR012334">
    <property type="entry name" value="Pectin_lyas_fold"/>
</dbReference>
<gene>
    <name evidence="1" type="ORF">ACEZDG_28885</name>
</gene>
<reference evidence="1 2" key="1">
    <citation type="submission" date="2024-09" db="EMBL/GenBank/DDBJ databases">
        <authorList>
            <person name="Lee S.D."/>
        </authorList>
    </citation>
    <scope>NUCLEOTIDE SEQUENCE [LARGE SCALE GENOMIC DNA]</scope>
    <source>
        <strain evidence="1 2">N1-1</strain>
    </source>
</reference>
<dbReference type="EMBL" id="JBHEZX010000015">
    <property type="protein sequence ID" value="MFC1413290.1"/>
    <property type="molecule type" value="Genomic_DNA"/>
</dbReference>
<dbReference type="InterPro" id="IPR008979">
    <property type="entry name" value="Galactose-bd-like_sf"/>
</dbReference>
<sequence>MRVPILRGRILSGVLTAALAATGLMATAGAESAHAATCDTATDVALNKPATASSVQGNNYLPAKAVDGDTGTRWSSQASDPQWLQVDLGPGTAVCQVVINWQTSYAKSFQLQLSDDGSTWNPIYSTTANTGGVQTINAAGTGRYLRMYATQRNNGYGDSIKELVVHSSSGGGGGGGGSCQTPPPVAQDLGPNVVVFDPSMSSATIQSRLDAIFAQTETDQFGDYRYAVMFKAGTYHDINVNTGFYTSVMGLGRNPDDVTINGDVTVDAGWLKGNATQNFWRSIENLAITPSHTADRWAVAQGAPMRRVDIHGDLNLAPSGYGWASGGYIADSRVDGSINPYSQQQWYTRDSQIGGWGNGVWNMVFSGVKGAPATSFPKPPYTTLPTTPVVRDKPYLYLNGDSYNVFVPSLRTNASGTTWAGGSTPGTSVPLTQFYVARPADSAATLNNALACGLNLLFTPGVYHLNQTLNVTRPDTVVLGIGYPTLIPDNGVGAMNVADVDGVKLAGLLFDAGPVNSPNLLQVGPAGATTSHAADPTTVQDVFFRVGGAGPGKVTTALVVNNANTIIDDIWAWRADHGSGVGWTVNPSDTGLIVNGANVSAYGLFVEHFEKYEVLWNGQGGRTVFFQNEMPYDPPSQSAWRSDAGGYAAYKVADTVTSHEAWGLGSYCLFTADPSIVADRGFEAPDNPNVKFHDIFTISLGKGSIAHVINNTGGSTGTTVSPVPIVSYP</sequence>
<dbReference type="Gene3D" id="2.160.20.10">
    <property type="entry name" value="Single-stranded right-handed beta-helix, Pectin lyase-like"/>
    <property type="match status" value="1"/>
</dbReference>
<evidence type="ECO:0000313" key="1">
    <source>
        <dbReference type="EMBL" id="MFC1413290.1"/>
    </source>
</evidence>
<organism evidence="1 2">
    <name type="scientific">Streptacidiphilus alkalitolerans</name>
    <dbReference type="NCBI Taxonomy" id="3342712"/>
    <lineage>
        <taxon>Bacteria</taxon>
        <taxon>Bacillati</taxon>
        <taxon>Actinomycetota</taxon>
        <taxon>Actinomycetes</taxon>
        <taxon>Kitasatosporales</taxon>
        <taxon>Streptomycetaceae</taxon>
        <taxon>Streptacidiphilus</taxon>
    </lineage>
</organism>
<accession>A0ABV6VHQ5</accession>
<dbReference type="Pfam" id="PF00754">
    <property type="entry name" value="F5_F8_type_C"/>
    <property type="match status" value="1"/>
</dbReference>